<gene>
    <name evidence="1" type="primary">swrD_10</name>
    <name evidence="1" type="ORF">SDC9_195229</name>
</gene>
<comment type="caution">
    <text evidence="1">The sequence shown here is derived from an EMBL/GenBank/DDBJ whole genome shotgun (WGS) entry which is preliminary data.</text>
</comment>
<dbReference type="InterPro" id="IPR009384">
    <property type="entry name" value="SwrD-like"/>
</dbReference>
<reference evidence="1" key="1">
    <citation type="submission" date="2019-08" db="EMBL/GenBank/DDBJ databases">
        <authorList>
            <person name="Kucharzyk K."/>
            <person name="Murdoch R.W."/>
            <person name="Higgins S."/>
            <person name="Loffler F."/>
        </authorList>
    </citation>
    <scope>NUCLEOTIDE SEQUENCE</scope>
</reference>
<accession>A0A645I9P7</accession>
<dbReference type="EMBL" id="VSSQ01109258">
    <property type="protein sequence ID" value="MPN47626.1"/>
    <property type="molecule type" value="Genomic_DNA"/>
</dbReference>
<dbReference type="Pfam" id="PF06289">
    <property type="entry name" value="FlbD"/>
    <property type="match status" value="1"/>
</dbReference>
<organism evidence="1">
    <name type="scientific">bioreactor metagenome</name>
    <dbReference type="NCBI Taxonomy" id="1076179"/>
    <lineage>
        <taxon>unclassified sequences</taxon>
        <taxon>metagenomes</taxon>
        <taxon>ecological metagenomes</taxon>
    </lineage>
</organism>
<name>A0A645I9P7_9ZZZZ</name>
<evidence type="ECO:0000313" key="1">
    <source>
        <dbReference type="EMBL" id="MPN47626.1"/>
    </source>
</evidence>
<dbReference type="AlphaFoldDB" id="A0A645I9P7"/>
<sequence length="69" mass="7699">MIKVSRLNGEEYVLNSSLIETVEANPDTVISLTTGHKRVVRESVDEIIDEVIRYSARVNAAIKVIQSEV</sequence>
<dbReference type="PANTHER" id="PTHR39185:SF1">
    <property type="entry name" value="SWARMING MOTILITY PROTEIN SWRD"/>
    <property type="match status" value="1"/>
</dbReference>
<dbReference type="PANTHER" id="PTHR39185">
    <property type="entry name" value="SWARMING MOTILITY PROTEIN SWRD"/>
    <property type="match status" value="1"/>
</dbReference>
<protein>
    <submittedName>
        <fullName evidence="1">Swarming motility protein SwrD</fullName>
    </submittedName>
</protein>
<proteinExistence type="predicted"/>